<dbReference type="SUPFAM" id="SSF56176">
    <property type="entry name" value="FAD-binding/transporter-associated domain-like"/>
    <property type="match status" value="1"/>
</dbReference>
<dbReference type="EMBL" id="AP024421">
    <property type="protein sequence ID" value="BCR90127.1"/>
    <property type="molecule type" value="Genomic_DNA"/>
</dbReference>
<evidence type="ECO:0000313" key="4">
    <source>
        <dbReference type="Proteomes" id="UP000637239"/>
    </source>
</evidence>
<dbReference type="InterPro" id="IPR036318">
    <property type="entry name" value="FAD-bd_PCMH-like_sf"/>
</dbReference>
<dbReference type="Proteomes" id="UP000637239">
    <property type="component" value="Chromosome 6"/>
</dbReference>
<dbReference type="Pfam" id="PF01565">
    <property type="entry name" value="FAD_binding_4"/>
    <property type="match status" value="1"/>
</dbReference>
<proteinExistence type="predicted"/>
<keyword evidence="4" id="KW-1185">Reference proteome</keyword>
<gene>
    <name evidence="3" type="ORF">ACHE_60013S</name>
</gene>
<dbReference type="RefSeq" id="XP_043138649.1">
    <property type="nucleotide sequence ID" value="XM_043281140.1"/>
</dbReference>
<evidence type="ECO:0000313" key="3">
    <source>
        <dbReference type="EMBL" id="BCR90127.1"/>
    </source>
</evidence>
<evidence type="ECO:0000259" key="2">
    <source>
        <dbReference type="Pfam" id="PF01565"/>
    </source>
</evidence>
<accession>A0A7R7VSW1</accession>
<reference evidence="3" key="1">
    <citation type="submission" date="2021-01" db="EMBL/GenBank/DDBJ databases">
        <authorList>
            <consortium name="Aspergillus chevalieri M1 genome sequencing consortium"/>
            <person name="Kazuki M."/>
            <person name="Futagami T."/>
        </authorList>
    </citation>
    <scope>NUCLEOTIDE SEQUENCE</scope>
    <source>
        <strain evidence="3">M1</strain>
    </source>
</reference>
<protein>
    <recommendedName>
        <fullName evidence="2">FAD linked oxidase N-terminal domain-containing protein</fullName>
    </recommendedName>
</protein>
<dbReference type="InterPro" id="IPR006094">
    <property type="entry name" value="Oxid_FAD_bind_N"/>
</dbReference>
<organism evidence="3 4">
    <name type="scientific">Aspergillus chevalieri</name>
    <name type="common">Eurotium chevalieri</name>
    <dbReference type="NCBI Taxonomy" id="182096"/>
    <lineage>
        <taxon>Eukaryota</taxon>
        <taxon>Fungi</taxon>
        <taxon>Dikarya</taxon>
        <taxon>Ascomycota</taxon>
        <taxon>Pezizomycotina</taxon>
        <taxon>Eurotiomycetes</taxon>
        <taxon>Eurotiomycetidae</taxon>
        <taxon>Eurotiales</taxon>
        <taxon>Aspergillaceae</taxon>
        <taxon>Aspergillus</taxon>
        <taxon>Aspergillus subgen. Aspergillus</taxon>
    </lineage>
</organism>
<reference evidence="3" key="2">
    <citation type="submission" date="2021-02" db="EMBL/GenBank/DDBJ databases">
        <title>Aspergillus chevalieri M1 genome sequence.</title>
        <authorList>
            <person name="Kadooka C."/>
            <person name="Mori K."/>
            <person name="Futagami T."/>
        </authorList>
    </citation>
    <scope>NUCLEOTIDE SEQUENCE</scope>
    <source>
        <strain evidence="3">M1</strain>
    </source>
</reference>
<dbReference type="GO" id="GO:0050660">
    <property type="term" value="F:flavin adenine dinucleotide binding"/>
    <property type="evidence" value="ECO:0007669"/>
    <property type="project" value="InterPro"/>
</dbReference>
<dbReference type="KEGG" id="ache:ACHE_60013S"/>
<sequence>MVTSKEDLANGSYYEPPKTHNPHHIVEQDYFVASAVMNPRSVSEVQGLVQLANEYRIPLWPTSIGRNSGYGGAAPRSRGSVVIDLGKHMNRALESSTLLTQWSNQA</sequence>
<evidence type="ECO:0000256" key="1">
    <source>
        <dbReference type="SAM" id="MobiDB-lite"/>
    </source>
</evidence>
<dbReference type="Gene3D" id="3.30.43.10">
    <property type="entry name" value="Uridine Diphospho-n-acetylenolpyruvylglucosamine Reductase, domain 2"/>
    <property type="match status" value="1"/>
</dbReference>
<dbReference type="GeneID" id="66984485"/>
<feature type="domain" description="FAD linked oxidase N-terminal" evidence="2">
    <location>
        <begin position="34"/>
        <end position="95"/>
    </location>
</feature>
<name>A0A7R7VSW1_ASPCH</name>
<dbReference type="AlphaFoldDB" id="A0A7R7VSW1"/>
<dbReference type="InterPro" id="IPR016167">
    <property type="entry name" value="FAD-bd_PCMH_sub1"/>
</dbReference>
<feature type="region of interest" description="Disordered" evidence="1">
    <location>
        <begin position="1"/>
        <end position="22"/>
    </location>
</feature>